<evidence type="ECO:0000313" key="2">
    <source>
        <dbReference type="Proteomes" id="UP000691718"/>
    </source>
</evidence>
<proteinExistence type="predicted"/>
<dbReference type="Proteomes" id="UP000691718">
    <property type="component" value="Unassembled WGS sequence"/>
</dbReference>
<evidence type="ECO:0000313" key="1">
    <source>
        <dbReference type="EMBL" id="CAG5058249.1"/>
    </source>
</evidence>
<gene>
    <name evidence="1" type="ORF">PAPOLLO_LOCUS27507</name>
</gene>
<name>A0A8S3YDL8_PARAO</name>
<dbReference type="EMBL" id="CAJQZP010001668">
    <property type="protein sequence ID" value="CAG5058249.1"/>
    <property type="molecule type" value="Genomic_DNA"/>
</dbReference>
<accession>A0A8S3YDL8</accession>
<reference evidence="1" key="1">
    <citation type="submission" date="2021-04" db="EMBL/GenBank/DDBJ databases">
        <authorList>
            <person name="Tunstrom K."/>
        </authorList>
    </citation>
    <scope>NUCLEOTIDE SEQUENCE</scope>
</reference>
<comment type="caution">
    <text evidence="1">The sequence shown here is derived from an EMBL/GenBank/DDBJ whole genome shotgun (WGS) entry which is preliminary data.</text>
</comment>
<keyword evidence="2" id="KW-1185">Reference proteome</keyword>
<sequence>MRWLTFVIGPSDGVHVLIDRCASASSIELQFCATCVVLGLTDRVPRCSSARECRLPWSSHRRHTTQNDQPTLQKEAF</sequence>
<protein>
    <submittedName>
        <fullName evidence="1">(apollo) hypothetical protein</fullName>
    </submittedName>
</protein>
<dbReference type="AlphaFoldDB" id="A0A8S3YDL8"/>
<organism evidence="1 2">
    <name type="scientific">Parnassius apollo</name>
    <name type="common">Apollo butterfly</name>
    <name type="synonym">Papilio apollo</name>
    <dbReference type="NCBI Taxonomy" id="110799"/>
    <lineage>
        <taxon>Eukaryota</taxon>
        <taxon>Metazoa</taxon>
        <taxon>Ecdysozoa</taxon>
        <taxon>Arthropoda</taxon>
        <taxon>Hexapoda</taxon>
        <taxon>Insecta</taxon>
        <taxon>Pterygota</taxon>
        <taxon>Neoptera</taxon>
        <taxon>Endopterygota</taxon>
        <taxon>Lepidoptera</taxon>
        <taxon>Glossata</taxon>
        <taxon>Ditrysia</taxon>
        <taxon>Papilionoidea</taxon>
        <taxon>Papilionidae</taxon>
        <taxon>Parnassiinae</taxon>
        <taxon>Parnassini</taxon>
        <taxon>Parnassius</taxon>
        <taxon>Parnassius</taxon>
    </lineage>
</organism>